<dbReference type="OMA" id="PEFWIAG"/>
<evidence type="ECO:0000259" key="2">
    <source>
        <dbReference type="Pfam" id="PF13193"/>
    </source>
</evidence>
<dbReference type="Gene3D" id="2.30.38.10">
    <property type="entry name" value="Luciferase, Domain 3"/>
    <property type="match status" value="1"/>
</dbReference>
<gene>
    <name evidence="3" type="ORF">NOR_03792</name>
</gene>
<name>A0A162JJ36_METRR</name>
<dbReference type="AlphaFoldDB" id="A0A162JJ36"/>
<dbReference type="STRING" id="1081105.A0A162JJ36"/>
<sequence>MVFLPPPSSPPLPDLPDSITLEEFINNPKYGRCPIAESRNPYTCGITGLTRSVAQVAQRTDYLARAVGKRLAFDAHEGTEWDRVAFRAVEQQWRADMRKSVGETQLDYIPLTHAVHRLSGIVTPASAAYSHQELEHQLRSSGAQALFTCVPLLDNALKAADAVGISRDRVFLLAVPQVRSDPRFKTIDDLVEEGESLPPLPPLRWIRGQAARQTALLCYSSGTSGLPKAVMVSHLNVIANILQTTVVDSIARKQLGFKTQTNIGILPFSHIYGLTLVALLSHYRGDEVVVLPKFEPATFLNSIQRFNIEQLSVVPPMLIHIMTNRETVSKYDLSSVRFVYCGAAPLGTEVIEGVLKLYPNWHIGQGYGMTEASPVVSSTSEVDRLVGSSGCLMPGSKGKILDAEGNEVTAYETRGELYVQSPSIVLGYLHNEKANAETFVHHQDGRWLKTGDEVLVRKSPQGTQHLVITDRIKELIKVKGHQVAPAELEAHLLSHPFVSDCTVIPIPDLRAGEVPKAFVVKSTASSGLSDGQITRAIHKHVEDHKARHKWLKGGVEFIDVIPKSASGKILRRLLKDKERAEAKRSSGTGAKL</sequence>
<dbReference type="InterPro" id="IPR045851">
    <property type="entry name" value="AMP-bd_C_sf"/>
</dbReference>
<proteinExistence type="predicted"/>
<dbReference type="SUPFAM" id="SSF56801">
    <property type="entry name" value="Acetyl-CoA synthetase-like"/>
    <property type="match status" value="1"/>
</dbReference>
<feature type="domain" description="AMP-dependent synthetase/ligase" evidence="1">
    <location>
        <begin position="104"/>
        <end position="429"/>
    </location>
</feature>
<dbReference type="Gene3D" id="3.40.50.980">
    <property type="match status" value="2"/>
</dbReference>
<comment type="caution">
    <text evidence="3">The sequence shown here is derived from an EMBL/GenBank/DDBJ whole genome shotgun (WGS) entry which is preliminary data.</text>
</comment>
<feature type="domain" description="AMP-binding enzyme C-terminal" evidence="2">
    <location>
        <begin position="487"/>
        <end position="568"/>
    </location>
</feature>
<dbReference type="PROSITE" id="PS00455">
    <property type="entry name" value="AMP_BINDING"/>
    <property type="match status" value="1"/>
</dbReference>
<evidence type="ECO:0000259" key="1">
    <source>
        <dbReference type="Pfam" id="PF00501"/>
    </source>
</evidence>
<keyword evidence="4" id="KW-1185">Reference proteome</keyword>
<dbReference type="InterPro" id="IPR025110">
    <property type="entry name" value="AMP-bd_C"/>
</dbReference>
<dbReference type="InterPro" id="IPR020845">
    <property type="entry name" value="AMP-binding_CS"/>
</dbReference>
<reference evidence="3 4" key="1">
    <citation type="journal article" date="2016" name="Genome Biol. Evol.">
        <title>Divergent and convergent evolution of fungal pathogenicity.</title>
        <authorList>
            <person name="Shang Y."/>
            <person name="Xiao G."/>
            <person name="Zheng P."/>
            <person name="Cen K."/>
            <person name="Zhan S."/>
            <person name="Wang C."/>
        </authorList>
    </citation>
    <scope>NUCLEOTIDE SEQUENCE [LARGE SCALE GENOMIC DNA]</scope>
    <source>
        <strain evidence="3 4">RCEF 4871</strain>
    </source>
</reference>
<dbReference type="PANTHER" id="PTHR24096:SF422">
    <property type="entry name" value="BCDNA.GH02901"/>
    <property type="match status" value="1"/>
</dbReference>
<dbReference type="InterPro" id="IPR000873">
    <property type="entry name" value="AMP-dep_synth/lig_dom"/>
</dbReference>
<accession>A0A162JJ36</accession>
<dbReference type="Proteomes" id="UP000243498">
    <property type="component" value="Unassembled WGS sequence"/>
</dbReference>
<organism evidence="3 4">
    <name type="scientific">Metarhizium rileyi (strain RCEF 4871)</name>
    <name type="common">Nomuraea rileyi</name>
    <dbReference type="NCBI Taxonomy" id="1649241"/>
    <lineage>
        <taxon>Eukaryota</taxon>
        <taxon>Fungi</taxon>
        <taxon>Dikarya</taxon>
        <taxon>Ascomycota</taxon>
        <taxon>Pezizomycotina</taxon>
        <taxon>Sordariomycetes</taxon>
        <taxon>Hypocreomycetidae</taxon>
        <taxon>Hypocreales</taxon>
        <taxon>Clavicipitaceae</taxon>
        <taxon>Metarhizium</taxon>
    </lineage>
</organism>
<dbReference type="OrthoDB" id="6509636at2759"/>
<protein>
    <submittedName>
        <fullName evidence="3">Phenylacetyl-CoA ligase</fullName>
    </submittedName>
</protein>
<evidence type="ECO:0000313" key="3">
    <source>
        <dbReference type="EMBL" id="OAA45038.1"/>
    </source>
</evidence>
<dbReference type="PANTHER" id="PTHR24096">
    <property type="entry name" value="LONG-CHAIN-FATTY-ACID--COA LIGASE"/>
    <property type="match status" value="1"/>
</dbReference>
<evidence type="ECO:0000313" key="4">
    <source>
        <dbReference type="Proteomes" id="UP000243498"/>
    </source>
</evidence>
<keyword evidence="3" id="KW-0436">Ligase</keyword>
<dbReference type="EMBL" id="AZHC01000009">
    <property type="protein sequence ID" value="OAA45038.1"/>
    <property type="molecule type" value="Genomic_DNA"/>
</dbReference>
<dbReference type="GO" id="GO:0016405">
    <property type="term" value="F:CoA-ligase activity"/>
    <property type="evidence" value="ECO:0007669"/>
    <property type="project" value="TreeGrafter"/>
</dbReference>
<dbReference type="Pfam" id="PF13193">
    <property type="entry name" value="AMP-binding_C"/>
    <property type="match status" value="1"/>
</dbReference>
<dbReference type="Pfam" id="PF00501">
    <property type="entry name" value="AMP-binding"/>
    <property type="match status" value="1"/>
</dbReference>
<dbReference type="Gene3D" id="3.30.300.30">
    <property type="match status" value="1"/>
</dbReference>